<dbReference type="GO" id="GO:0008270">
    <property type="term" value="F:zinc ion binding"/>
    <property type="evidence" value="ECO:0007669"/>
    <property type="project" value="UniProtKB-KW"/>
</dbReference>
<organism evidence="8 9">
    <name type="scientific">Ambrosia artemisiifolia</name>
    <name type="common">Common ragweed</name>
    <dbReference type="NCBI Taxonomy" id="4212"/>
    <lineage>
        <taxon>Eukaryota</taxon>
        <taxon>Viridiplantae</taxon>
        <taxon>Streptophyta</taxon>
        <taxon>Embryophyta</taxon>
        <taxon>Tracheophyta</taxon>
        <taxon>Spermatophyta</taxon>
        <taxon>Magnoliopsida</taxon>
        <taxon>eudicotyledons</taxon>
        <taxon>Gunneridae</taxon>
        <taxon>Pentapetalae</taxon>
        <taxon>asterids</taxon>
        <taxon>campanulids</taxon>
        <taxon>Asterales</taxon>
        <taxon>Asteraceae</taxon>
        <taxon>Asteroideae</taxon>
        <taxon>Heliantheae alliance</taxon>
        <taxon>Heliantheae</taxon>
        <taxon>Ambrosia</taxon>
    </lineage>
</organism>
<keyword evidence="3 5" id="KW-0863">Zinc-finger</keyword>
<dbReference type="SMART" id="SM00259">
    <property type="entry name" value="ZnF_A20"/>
    <property type="match status" value="1"/>
</dbReference>
<dbReference type="EMBL" id="JAMZMK010008748">
    <property type="protein sequence ID" value="KAI7738704.1"/>
    <property type="molecule type" value="Genomic_DNA"/>
</dbReference>
<reference evidence="8" key="1">
    <citation type="submission" date="2022-06" db="EMBL/GenBank/DDBJ databases">
        <title>Uncovering the hologenomic basis of an extraordinary plant invasion.</title>
        <authorList>
            <person name="Bieker V.C."/>
            <person name="Martin M.D."/>
            <person name="Gilbert T."/>
            <person name="Hodgins K."/>
            <person name="Battlay P."/>
            <person name="Petersen B."/>
            <person name="Wilson J."/>
        </authorList>
    </citation>
    <scope>NUCLEOTIDE SEQUENCE</scope>
    <source>
        <strain evidence="8">AA19_3_7</strain>
        <tissue evidence="8">Leaf</tissue>
    </source>
</reference>
<evidence type="ECO:0000313" key="8">
    <source>
        <dbReference type="EMBL" id="KAI7738704.1"/>
    </source>
</evidence>
<dbReference type="PROSITE" id="PS51039">
    <property type="entry name" value="ZF_AN1"/>
    <property type="match status" value="1"/>
</dbReference>
<comment type="caution">
    <text evidence="8">The sequence shown here is derived from an EMBL/GenBank/DDBJ whole genome shotgun (WGS) entry which is preliminary data.</text>
</comment>
<evidence type="ECO:0000256" key="1">
    <source>
        <dbReference type="ARBA" id="ARBA00003732"/>
    </source>
</evidence>
<evidence type="ECO:0000256" key="2">
    <source>
        <dbReference type="ARBA" id="ARBA00022723"/>
    </source>
</evidence>
<keyword evidence="2" id="KW-0479">Metal-binding</keyword>
<accession>A0AAD5CC39</accession>
<dbReference type="Gene3D" id="1.20.5.4770">
    <property type="match status" value="1"/>
</dbReference>
<evidence type="ECO:0000259" key="7">
    <source>
        <dbReference type="PROSITE" id="PS51039"/>
    </source>
</evidence>
<protein>
    <recommendedName>
        <fullName evidence="10">Zinc finger A20 and AN1 domain-containing stress-associated protein 8</fullName>
    </recommendedName>
</protein>
<dbReference type="InterPro" id="IPR050652">
    <property type="entry name" value="AN1_A20_ZnFinger"/>
</dbReference>
<dbReference type="SUPFAM" id="SSF57716">
    <property type="entry name" value="Glucocorticoid receptor-like (DNA-binding domain)"/>
    <property type="match status" value="1"/>
</dbReference>
<dbReference type="Pfam" id="PF01428">
    <property type="entry name" value="zf-AN1"/>
    <property type="match status" value="1"/>
</dbReference>
<dbReference type="FunFam" id="4.10.1110.10:FF:000001">
    <property type="entry name" value="Zinc finger AN1-type containing 6"/>
    <property type="match status" value="1"/>
</dbReference>
<dbReference type="InterPro" id="IPR035896">
    <property type="entry name" value="AN1-like_Znf"/>
</dbReference>
<keyword evidence="4" id="KW-0862">Zinc</keyword>
<dbReference type="InterPro" id="IPR002653">
    <property type="entry name" value="Znf_A20"/>
</dbReference>
<dbReference type="SUPFAM" id="SSF118310">
    <property type="entry name" value="AN1-like Zinc finger"/>
    <property type="match status" value="1"/>
</dbReference>
<dbReference type="Proteomes" id="UP001206925">
    <property type="component" value="Unassembled WGS sequence"/>
</dbReference>
<dbReference type="PROSITE" id="PS51036">
    <property type="entry name" value="ZF_A20"/>
    <property type="match status" value="1"/>
</dbReference>
<evidence type="ECO:0000256" key="3">
    <source>
        <dbReference type="ARBA" id="ARBA00022771"/>
    </source>
</evidence>
<sequence>MEKNETGCQTAPEAPTLCINNCGFFGTPSTMNMCSKCHKDMILQQEQVKLAASSSFNTILNGNNITSQSSIALSVSPVPEVALLAQTSSIPQAQAESGDKPNPGQGPSRCTTCRKRVGLTSFICRCGNVFCSVHRYSDKHDCQFDYRTTAKDAIAKANPVVKAEKLDKI</sequence>
<dbReference type="PANTHER" id="PTHR10634:SF104">
    <property type="entry name" value="ZINC FINGER A20 AND AN1 DOMAIN-CONTAINING STRESS-ASSOCIATED PROTEIN 2"/>
    <property type="match status" value="1"/>
</dbReference>
<dbReference type="SMART" id="SM00154">
    <property type="entry name" value="ZnF_AN1"/>
    <property type="match status" value="1"/>
</dbReference>
<evidence type="ECO:0008006" key="10">
    <source>
        <dbReference type="Google" id="ProtNLM"/>
    </source>
</evidence>
<keyword evidence="9" id="KW-1185">Reference proteome</keyword>
<dbReference type="AlphaFoldDB" id="A0AAD5CC39"/>
<evidence type="ECO:0000313" key="9">
    <source>
        <dbReference type="Proteomes" id="UP001206925"/>
    </source>
</evidence>
<proteinExistence type="predicted"/>
<gene>
    <name evidence="8" type="ORF">M8C21_001599</name>
</gene>
<name>A0AAD5CC39_AMBAR</name>
<dbReference type="GO" id="GO:0003677">
    <property type="term" value="F:DNA binding"/>
    <property type="evidence" value="ECO:0007669"/>
    <property type="project" value="InterPro"/>
</dbReference>
<dbReference type="PANTHER" id="PTHR10634">
    <property type="entry name" value="AN1-TYPE ZINC FINGER PROTEIN"/>
    <property type="match status" value="1"/>
</dbReference>
<evidence type="ECO:0000256" key="5">
    <source>
        <dbReference type="PROSITE-ProRule" id="PRU00449"/>
    </source>
</evidence>
<feature type="domain" description="AN1-type" evidence="7">
    <location>
        <begin position="104"/>
        <end position="150"/>
    </location>
</feature>
<evidence type="ECO:0000259" key="6">
    <source>
        <dbReference type="PROSITE" id="PS51036"/>
    </source>
</evidence>
<comment type="function">
    <text evidence="1">May be involved in environmental stress response.</text>
</comment>
<dbReference type="Pfam" id="PF01754">
    <property type="entry name" value="zf-A20"/>
    <property type="match status" value="1"/>
</dbReference>
<dbReference type="InterPro" id="IPR000058">
    <property type="entry name" value="Znf_AN1"/>
</dbReference>
<feature type="domain" description="A20-type" evidence="6">
    <location>
        <begin position="12"/>
        <end position="46"/>
    </location>
</feature>
<evidence type="ECO:0000256" key="4">
    <source>
        <dbReference type="ARBA" id="ARBA00022833"/>
    </source>
</evidence>
<dbReference type="Gene3D" id="4.10.1110.10">
    <property type="entry name" value="AN1-like Zinc finger"/>
    <property type="match status" value="1"/>
</dbReference>